<sequence length="637" mass="70673">MKFIFSILVLMLTSVWVSLGQITDTMFVLPEFSVKERRMLYFNAGSNGSAIDTTYIQRNPAATLGDILLHNSTLHVDAYGVGTASVSARGLGSKRTPVIWNGFNLQGVSGHDVDVATIQGFMVDNVQIETGSSSALFGSGAAGGVVYIDNKPMIGTPNQARVNVGMGSYGRYMGGSMVQWGNPNYKGTLRLMYETADNDFAYQADYLNPKTKEVTHVDTTQVNAARHQFELMSDHHIRINPFHSLQVHLWFQDVNRQIAPTVKDVVGKKTADALQLDQNYRASTQWSYRKGIVNTAVRTALLTTRTHYTKPSTGEDTQTDGNSWITEAEATVNPADELSFNMGVHYTYEDCESSSYGSWNERNRGAVFGSTRYQNDQSGTRVTLNGRLEHIEMEKYPFTWTVGLHQAIVGPLALVAKAGTSYRVPSFNDLYWVSSYAVGNPNLKPEEGINYEAGLQLKLASDGVKLEAGTSLFGMDMKNWMNWAPREDGMYTVMNIDSAKIRGFEAQGVLTLGTEQQSIALRGGYTYLDARDPKTDNYLSYVPMHKGSLSVTGTYNGLQLLVNRTESSKLPVNAANSDYLRGYVVYDCGIYKSVALSTADFNIGLKVQNLTDQQYQNRQYYPMPGRQYLLTLAVRLM</sequence>
<evidence type="ECO:0000256" key="11">
    <source>
        <dbReference type="RuleBase" id="RU003357"/>
    </source>
</evidence>
<keyword evidence="5" id="KW-0732">Signal</keyword>
<comment type="subcellular location">
    <subcellularLocation>
        <location evidence="1 10">Cell outer membrane</location>
        <topology evidence="1 10">Multi-pass membrane protein</topology>
    </subcellularLocation>
</comment>
<dbReference type="PANTHER" id="PTHR30069:SF29">
    <property type="entry name" value="HEMOGLOBIN AND HEMOGLOBIN-HAPTOGLOBIN-BINDING PROTEIN 1-RELATED"/>
    <property type="match status" value="1"/>
</dbReference>
<dbReference type="Pfam" id="PF07715">
    <property type="entry name" value="Plug"/>
    <property type="match status" value="1"/>
</dbReference>
<evidence type="ECO:0000256" key="9">
    <source>
        <dbReference type="ARBA" id="ARBA00023237"/>
    </source>
</evidence>
<dbReference type="Gene3D" id="2.40.170.20">
    <property type="entry name" value="TonB-dependent receptor, beta-barrel domain"/>
    <property type="match status" value="1"/>
</dbReference>
<dbReference type="InterPro" id="IPR037066">
    <property type="entry name" value="Plug_dom_sf"/>
</dbReference>
<dbReference type="GO" id="GO:0015344">
    <property type="term" value="F:siderophore uptake transmembrane transporter activity"/>
    <property type="evidence" value="ECO:0007669"/>
    <property type="project" value="TreeGrafter"/>
</dbReference>
<protein>
    <submittedName>
        <fullName evidence="14">Outer membrane cobalamin receptor</fullName>
    </submittedName>
</protein>
<keyword evidence="6 11" id="KW-0798">TonB box</keyword>
<dbReference type="Proteomes" id="UP000249239">
    <property type="component" value="Unassembled WGS sequence"/>
</dbReference>
<accession>A0A2W7NKK9</accession>
<evidence type="ECO:0000256" key="5">
    <source>
        <dbReference type="ARBA" id="ARBA00022729"/>
    </source>
</evidence>
<keyword evidence="15" id="KW-1185">Reference proteome</keyword>
<keyword evidence="7 10" id="KW-0472">Membrane</keyword>
<dbReference type="InterPro" id="IPR000531">
    <property type="entry name" value="Beta-barrel_TonB"/>
</dbReference>
<gene>
    <name evidence="14" type="ORF">LX69_00398</name>
</gene>
<evidence type="ECO:0000256" key="2">
    <source>
        <dbReference type="ARBA" id="ARBA00022448"/>
    </source>
</evidence>
<evidence type="ECO:0000313" key="15">
    <source>
        <dbReference type="Proteomes" id="UP000249239"/>
    </source>
</evidence>
<comment type="similarity">
    <text evidence="10 11">Belongs to the TonB-dependent receptor family.</text>
</comment>
<proteinExistence type="inferred from homology"/>
<evidence type="ECO:0000313" key="14">
    <source>
        <dbReference type="EMBL" id="PZX20400.1"/>
    </source>
</evidence>
<dbReference type="InterPro" id="IPR012910">
    <property type="entry name" value="Plug_dom"/>
</dbReference>
<dbReference type="GO" id="GO:0044718">
    <property type="term" value="P:siderophore transmembrane transport"/>
    <property type="evidence" value="ECO:0007669"/>
    <property type="project" value="TreeGrafter"/>
</dbReference>
<comment type="caution">
    <text evidence="14">The sequence shown here is derived from an EMBL/GenBank/DDBJ whole genome shotgun (WGS) entry which is preliminary data.</text>
</comment>
<evidence type="ECO:0000259" key="13">
    <source>
        <dbReference type="Pfam" id="PF07715"/>
    </source>
</evidence>
<evidence type="ECO:0000256" key="4">
    <source>
        <dbReference type="ARBA" id="ARBA00022692"/>
    </source>
</evidence>
<evidence type="ECO:0000256" key="8">
    <source>
        <dbReference type="ARBA" id="ARBA00023170"/>
    </source>
</evidence>
<feature type="domain" description="TonB-dependent receptor-like beta-barrel" evidence="12">
    <location>
        <begin position="267"/>
        <end position="610"/>
    </location>
</feature>
<keyword evidence="3 10" id="KW-1134">Transmembrane beta strand</keyword>
<dbReference type="SUPFAM" id="SSF56935">
    <property type="entry name" value="Porins"/>
    <property type="match status" value="1"/>
</dbReference>
<organism evidence="14 15">
    <name type="scientific">Breznakibacter xylanolyticus</name>
    <dbReference type="NCBI Taxonomy" id="990"/>
    <lineage>
        <taxon>Bacteria</taxon>
        <taxon>Pseudomonadati</taxon>
        <taxon>Bacteroidota</taxon>
        <taxon>Bacteroidia</taxon>
        <taxon>Marinilabiliales</taxon>
        <taxon>Marinilabiliaceae</taxon>
        <taxon>Breznakibacter</taxon>
    </lineage>
</organism>
<dbReference type="EMBL" id="QKZK01000002">
    <property type="protein sequence ID" value="PZX20400.1"/>
    <property type="molecule type" value="Genomic_DNA"/>
</dbReference>
<dbReference type="InterPro" id="IPR036942">
    <property type="entry name" value="Beta-barrel_TonB_sf"/>
</dbReference>
<dbReference type="PROSITE" id="PS52016">
    <property type="entry name" value="TONB_DEPENDENT_REC_3"/>
    <property type="match status" value="1"/>
</dbReference>
<keyword evidence="8 14" id="KW-0675">Receptor</keyword>
<keyword evidence="2 10" id="KW-0813">Transport</keyword>
<evidence type="ECO:0000256" key="10">
    <source>
        <dbReference type="PROSITE-ProRule" id="PRU01360"/>
    </source>
</evidence>
<reference evidence="14 15" key="1">
    <citation type="submission" date="2018-06" db="EMBL/GenBank/DDBJ databases">
        <title>Genomic Encyclopedia of Archaeal and Bacterial Type Strains, Phase II (KMG-II): from individual species to whole genera.</title>
        <authorList>
            <person name="Goeker M."/>
        </authorList>
    </citation>
    <scope>NUCLEOTIDE SEQUENCE [LARGE SCALE GENOMIC DNA]</scope>
    <source>
        <strain evidence="14 15">DSM 6779</strain>
    </source>
</reference>
<dbReference type="RefSeq" id="WP_111444127.1">
    <property type="nucleotide sequence ID" value="NZ_QKZK01000002.1"/>
</dbReference>
<dbReference type="AlphaFoldDB" id="A0A2W7NKK9"/>
<name>A0A2W7NKK9_9BACT</name>
<evidence type="ECO:0000256" key="1">
    <source>
        <dbReference type="ARBA" id="ARBA00004571"/>
    </source>
</evidence>
<evidence type="ECO:0000256" key="7">
    <source>
        <dbReference type="ARBA" id="ARBA00023136"/>
    </source>
</evidence>
<dbReference type="Gene3D" id="2.170.130.10">
    <property type="entry name" value="TonB-dependent receptor, plug domain"/>
    <property type="match status" value="1"/>
</dbReference>
<dbReference type="Pfam" id="PF00593">
    <property type="entry name" value="TonB_dep_Rec_b-barrel"/>
    <property type="match status" value="1"/>
</dbReference>
<feature type="domain" description="TonB-dependent receptor plug" evidence="13">
    <location>
        <begin position="49"/>
        <end position="145"/>
    </location>
</feature>
<evidence type="ECO:0000256" key="3">
    <source>
        <dbReference type="ARBA" id="ARBA00022452"/>
    </source>
</evidence>
<dbReference type="GO" id="GO:0009279">
    <property type="term" value="C:cell outer membrane"/>
    <property type="evidence" value="ECO:0007669"/>
    <property type="project" value="UniProtKB-SubCell"/>
</dbReference>
<keyword evidence="4 10" id="KW-0812">Transmembrane</keyword>
<keyword evidence="9 10" id="KW-0998">Cell outer membrane</keyword>
<dbReference type="OrthoDB" id="9762903at2"/>
<dbReference type="InterPro" id="IPR039426">
    <property type="entry name" value="TonB-dep_rcpt-like"/>
</dbReference>
<dbReference type="PANTHER" id="PTHR30069">
    <property type="entry name" value="TONB-DEPENDENT OUTER MEMBRANE RECEPTOR"/>
    <property type="match status" value="1"/>
</dbReference>
<evidence type="ECO:0000259" key="12">
    <source>
        <dbReference type="Pfam" id="PF00593"/>
    </source>
</evidence>
<evidence type="ECO:0000256" key="6">
    <source>
        <dbReference type="ARBA" id="ARBA00023077"/>
    </source>
</evidence>